<gene>
    <name evidence="2" type="ORF">GGR88_000102</name>
</gene>
<dbReference type="CDD" id="cd00291">
    <property type="entry name" value="SirA_YedF_YeeD"/>
    <property type="match status" value="1"/>
</dbReference>
<evidence type="ECO:0000259" key="1">
    <source>
        <dbReference type="Pfam" id="PF01206"/>
    </source>
</evidence>
<accession>A0ABX0XH20</accession>
<protein>
    <submittedName>
        <fullName evidence="2">tRNA 2-thiouridine synthesizing protein A</fullName>
        <ecNumber evidence="2">2.8.1.-</ecNumber>
    </submittedName>
</protein>
<comment type="caution">
    <text evidence="2">The sequence shown here is derived from an EMBL/GenBank/DDBJ whole genome shotgun (WGS) entry which is preliminary data.</text>
</comment>
<keyword evidence="2" id="KW-0808">Transferase</keyword>
<sequence>MIVDARGLRCPWPAIQLARAMRETANVIIVADDAAAPREIAALCTERGWNCDPAESPIGHGFRVIDPNQS</sequence>
<dbReference type="Gene3D" id="3.30.110.40">
    <property type="entry name" value="TusA-like domain"/>
    <property type="match status" value="1"/>
</dbReference>
<dbReference type="Proteomes" id="UP000734218">
    <property type="component" value="Unassembled WGS sequence"/>
</dbReference>
<dbReference type="RefSeq" id="WP_167951938.1">
    <property type="nucleotide sequence ID" value="NZ_JAATJE010000001.1"/>
</dbReference>
<dbReference type="EC" id="2.8.1.-" evidence="2"/>
<dbReference type="InterPro" id="IPR036868">
    <property type="entry name" value="TusA-like_sf"/>
</dbReference>
<dbReference type="SUPFAM" id="SSF64307">
    <property type="entry name" value="SirA-like"/>
    <property type="match status" value="1"/>
</dbReference>
<dbReference type="GO" id="GO:0016740">
    <property type="term" value="F:transferase activity"/>
    <property type="evidence" value="ECO:0007669"/>
    <property type="project" value="UniProtKB-KW"/>
</dbReference>
<reference evidence="2 3" key="1">
    <citation type="submission" date="2020-03" db="EMBL/GenBank/DDBJ databases">
        <title>Genomic Encyclopedia of Type Strains, Phase IV (KMG-IV): sequencing the most valuable type-strain genomes for metagenomic binning, comparative biology and taxonomic classification.</title>
        <authorList>
            <person name="Goeker M."/>
        </authorList>
    </citation>
    <scope>NUCLEOTIDE SEQUENCE [LARGE SCALE GENOMIC DNA]</scope>
    <source>
        <strain evidence="2 3">DSM 27651</strain>
    </source>
</reference>
<organism evidence="2 3">
    <name type="scientific">Sphingomonas jejuensis</name>
    <dbReference type="NCBI Taxonomy" id="904715"/>
    <lineage>
        <taxon>Bacteria</taxon>
        <taxon>Pseudomonadati</taxon>
        <taxon>Pseudomonadota</taxon>
        <taxon>Alphaproteobacteria</taxon>
        <taxon>Sphingomonadales</taxon>
        <taxon>Sphingomonadaceae</taxon>
        <taxon>Sphingomonas</taxon>
    </lineage>
</organism>
<proteinExistence type="predicted"/>
<feature type="domain" description="UPF0033" evidence="1">
    <location>
        <begin position="2"/>
        <end position="50"/>
    </location>
</feature>
<dbReference type="EMBL" id="JAATJE010000001">
    <property type="protein sequence ID" value="NJC32628.1"/>
    <property type="molecule type" value="Genomic_DNA"/>
</dbReference>
<dbReference type="InterPro" id="IPR001455">
    <property type="entry name" value="TusA-like"/>
</dbReference>
<evidence type="ECO:0000313" key="3">
    <source>
        <dbReference type="Proteomes" id="UP000734218"/>
    </source>
</evidence>
<evidence type="ECO:0000313" key="2">
    <source>
        <dbReference type="EMBL" id="NJC32628.1"/>
    </source>
</evidence>
<name>A0ABX0XH20_9SPHN</name>
<keyword evidence="3" id="KW-1185">Reference proteome</keyword>
<dbReference type="Pfam" id="PF01206">
    <property type="entry name" value="TusA"/>
    <property type="match status" value="1"/>
</dbReference>